<dbReference type="Proteomes" id="UP000289437">
    <property type="component" value="Unassembled WGS sequence"/>
</dbReference>
<organism evidence="2 3">
    <name type="scientific">Granulicella sibirica</name>
    <dbReference type="NCBI Taxonomy" id="2479048"/>
    <lineage>
        <taxon>Bacteria</taxon>
        <taxon>Pseudomonadati</taxon>
        <taxon>Acidobacteriota</taxon>
        <taxon>Terriglobia</taxon>
        <taxon>Terriglobales</taxon>
        <taxon>Acidobacteriaceae</taxon>
        <taxon>Granulicella</taxon>
    </lineage>
</organism>
<dbReference type="InterPro" id="IPR000792">
    <property type="entry name" value="Tscrpt_reg_LuxR_C"/>
</dbReference>
<reference evidence="2 3" key="1">
    <citation type="submission" date="2018-11" db="EMBL/GenBank/DDBJ databases">
        <authorList>
            <person name="Mardanov A.V."/>
            <person name="Ravin N.V."/>
            <person name="Dedysh S.N."/>
        </authorList>
    </citation>
    <scope>NUCLEOTIDE SEQUENCE [LARGE SCALE GENOMIC DNA]</scope>
    <source>
        <strain evidence="2 3">AF10</strain>
    </source>
</reference>
<dbReference type="AlphaFoldDB" id="A0A4Q0T0K0"/>
<dbReference type="Gene3D" id="1.10.10.10">
    <property type="entry name" value="Winged helix-like DNA-binding domain superfamily/Winged helix DNA-binding domain"/>
    <property type="match status" value="1"/>
</dbReference>
<gene>
    <name evidence="2" type="ORF">GRAN_2717</name>
</gene>
<comment type="caution">
    <text evidence="2">The sequence shown here is derived from an EMBL/GenBank/DDBJ whole genome shotgun (WGS) entry which is preliminary data.</text>
</comment>
<protein>
    <submittedName>
        <fullName evidence="2">Transcriptional regulatory protein</fullName>
    </submittedName>
</protein>
<evidence type="ECO:0000313" key="3">
    <source>
        <dbReference type="Proteomes" id="UP000289437"/>
    </source>
</evidence>
<evidence type="ECO:0000259" key="1">
    <source>
        <dbReference type="SMART" id="SM00421"/>
    </source>
</evidence>
<dbReference type="GO" id="GO:0006355">
    <property type="term" value="P:regulation of DNA-templated transcription"/>
    <property type="evidence" value="ECO:0007669"/>
    <property type="project" value="InterPro"/>
</dbReference>
<feature type="domain" description="HTH luxR-type" evidence="1">
    <location>
        <begin position="317"/>
        <end position="374"/>
    </location>
</feature>
<name>A0A4Q0T0K0_9BACT</name>
<dbReference type="EMBL" id="RDSM01000002">
    <property type="protein sequence ID" value="RXH55860.1"/>
    <property type="molecule type" value="Genomic_DNA"/>
</dbReference>
<accession>A0A4Q0T0K0</accession>
<dbReference type="GO" id="GO:0003677">
    <property type="term" value="F:DNA binding"/>
    <property type="evidence" value="ECO:0007669"/>
    <property type="project" value="InterPro"/>
</dbReference>
<dbReference type="SMART" id="SM00421">
    <property type="entry name" value="HTH_LUXR"/>
    <property type="match status" value="1"/>
</dbReference>
<keyword evidence="3" id="KW-1185">Reference proteome</keyword>
<proteinExistence type="predicted"/>
<dbReference type="OrthoDB" id="115549at2"/>
<reference evidence="3" key="2">
    <citation type="submission" date="2019-02" db="EMBL/GenBank/DDBJ databases">
        <title>Granulicella sibirica sp. nov., a psychrotolerant acidobacterium isolated from an organic soil layer in forested tundra, West Siberia.</title>
        <authorList>
            <person name="Oshkin I.Y."/>
            <person name="Kulichevskaya I.S."/>
            <person name="Rijpstra W.I.C."/>
            <person name="Sinninghe Damste J.S."/>
            <person name="Rakitin A.L."/>
            <person name="Ravin N.V."/>
            <person name="Dedysh S.N."/>
        </authorList>
    </citation>
    <scope>NUCLEOTIDE SEQUENCE [LARGE SCALE GENOMIC DNA]</scope>
    <source>
        <strain evidence="3">AF10</strain>
    </source>
</reference>
<dbReference type="SUPFAM" id="SSF46894">
    <property type="entry name" value="C-terminal effector domain of the bipartite response regulators"/>
    <property type="match status" value="1"/>
</dbReference>
<dbReference type="InterPro" id="IPR036388">
    <property type="entry name" value="WH-like_DNA-bd_sf"/>
</dbReference>
<sequence>MHSPAKVSHLLRLLHEAAAEPQHWTAFIEAMVQETSAACSFVIALPEDHHPPLYHQFGFEDPVLRSYNEHFVHEDLILDRFRQAGNLHGSWIGNRQSLLPDAELEASSFYNDYMRPMNLYHQAGANVGRVANYSLAGMTLVRPRSLGEFDARTTSLLRLIAPHLKQAFQLHHKLSQLNLGNSLLEQGLETTGVACVTIDSRGTVQSQTAAAEKLISQSDGLCLTQGRLQAVNPKEDRLLESILFSALKTTSNGIDSGHAAIGGEIRISRRPPRKPLHLVVTPFRSGIEILQSHPSALVFLVDPESRTPPRGALLRRLFGLTPSEAKLAELLAEGHDVKCCAERMRITEASARFVLKRVFQKTSVKSQSSLMRLTLSLPCLPEERAALR</sequence>
<dbReference type="InterPro" id="IPR016032">
    <property type="entry name" value="Sig_transdc_resp-reg_C-effctor"/>
</dbReference>
<dbReference type="RefSeq" id="WP_128913434.1">
    <property type="nucleotide sequence ID" value="NZ_RDSM01000002.1"/>
</dbReference>
<evidence type="ECO:0000313" key="2">
    <source>
        <dbReference type="EMBL" id="RXH55860.1"/>
    </source>
</evidence>